<gene>
    <name evidence="8" type="ORF">BSTOLATCC_MIC7793</name>
</gene>
<dbReference type="GO" id="GO:0006397">
    <property type="term" value="P:mRNA processing"/>
    <property type="evidence" value="ECO:0007669"/>
    <property type="project" value="InterPro"/>
</dbReference>
<dbReference type="AlphaFoldDB" id="A0AAU9ILH2"/>
<comment type="caution">
    <text evidence="8">The sequence shown here is derived from an EMBL/GenBank/DDBJ whole genome shotgun (WGS) entry which is preliminary data.</text>
</comment>
<dbReference type="PROSITE" id="PS51011">
    <property type="entry name" value="ARID"/>
    <property type="match status" value="1"/>
</dbReference>
<accession>A0AAU9ILH2</accession>
<keyword evidence="2" id="KW-0479">Metal-binding</keyword>
<dbReference type="CDD" id="cd16100">
    <property type="entry name" value="ARID"/>
    <property type="match status" value="1"/>
</dbReference>
<dbReference type="GO" id="GO:0006406">
    <property type="term" value="P:mRNA export from nucleus"/>
    <property type="evidence" value="ECO:0007669"/>
    <property type="project" value="TreeGrafter"/>
</dbReference>
<name>A0AAU9ILH2_9CILI</name>
<evidence type="ECO:0000256" key="3">
    <source>
        <dbReference type="ARBA" id="ARBA00022964"/>
    </source>
</evidence>
<dbReference type="Proteomes" id="UP001162131">
    <property type="component" value="Unassembled WGS sequence"/>
</dbReference>
<feature type="region of interest" description="Disordered" evidence="6">
    <location>
        <begin position="433"/>
        <end position="452"/>
    </location>
</feature>
<keyword evidence="9" id="KW-1185">Reference proteome</keyword>
<dbReference type="SUPFAM" id="SSF46774">
    <property type="entry name" value="ARID-like"/>
    <property type="match status" value="1"/>
</dbReference>
<evidence type="ECO:0000256" key="1">
    <source>
        <dbReference type="ARBA" id="ARBA00007879"/>
    </source>
</evidence>
<keyword evidence="5" id="KW-0408">Iron</keyword>
<dbReference type="GO" id="GO:0003677">
    <property type="term" value="F:DNA binding"/>
    <property type="evidence" value="ECO:0007669"/>
    <property type="project" value="InterPro"/>
</dbReference>
<feature type="region of interest" description="Disordered" evidence="6">
    <location>
        <begin position="330"/>
        <end position="392"/>
    </location>
</feature>
<evidence type="ECO:0000256" key="2">
    <source>
        <dbReference type="ARBA" id="ARBA00022723"/>
    </source>
</evidence>
<feature type="compositionally biased region" description="Basic and acidic residues" evidence="6">
    <location>
        <begin position="330"/>
        <end position="391"/>
    </location>
</feature>
<evidence type="ECO:0000256" key="6">
    <source>
        <dbReference type="SAM" id="MobiDB-lite"/>
    </source>
</evidence>
<evidence type="ECO:0000259" key="7">
    <source>
        <dbReference type="PROSITE" id="PS51011"/>
    </source>
</evidence>
<dbReference type="EMBL" id="CAJZBQ010000009">
    <property type="protein sequence ID" value="CAG9313003.1"/>
    <property type="molecule type" value="Genomic_DNA"/>
</dbReference>
<protein>
    <recommendedName>
        <fullName evidence="7">ARID domain-containing protein</fullName>
    </recommendedName>
</protein>
<dbReference type="PANTHER" id="PTHR32074">
    <property type="entry name" value="RNA DEMETHYLASE ALKBH5"/>
    <property type="match status" value="1"/>
</dbReference>
<evidence type="ECO:0000313" key="9">
    <source>
        <dbReference type="Proteomes" id="UP001162131"/>
    </source>
</evidence>
<feature type="domain" description="ARID" evidence="7">
    <location>
        <begin position="67"/>
        <end position="156"/>
    </location>
</feature>
<dbReference type="Gene3D" id="2.60.120.590">
    <property type="entry name" value="Alpha-ketoglutarate-dependent dioxygenase AlkB-like"/>
    <property type="match status" value="1"/>
</dbReference>
<dbReference type="GO" id="GO:0005634">
    <property type="term" value="C:nucleus"/>
    <property type="evidence" value="ECO:0007669"/>
    <property type="project" value="TreeGrafter"/>
</dbReference>
<evidence type="ECO:0000256" key="4">
    <source>
        <dbReference type="ARBA" id="ARBA00023002"/>
    </source>
</evidence>
<comment type="similarity">
    <text evidence="1">Belongs to the alkB family.</text>
</comment>
<evidence type="ECO:0000256" key="5">
    <source>
        <dbReference type="ARBA" id="ARBA00023004"/>
    </source>
</evidence>
<dbReference type="Gene3D" id="1.10.150.60">
    <property type="entry name" value="ARID DNA-binding domain"/>
    <property type="match status" value="1"/>
</dbReference>
<feature type="region of interest" description="Disordered" evidence="6">
    <location>
        <begin position="257"/>
        <end position="276"/>
    </location>
</feature>
<dbReference type="PANTHER" id="PTHR32074:SF2">
    <property type="entry name" value="RNA DEMETHYLASE ALKBH5"/>
    <property type="match status" value="1"/>
</dbReference>
<dbReference type="GO" id="GO:0035515">
    <property type="term" value="F:oxidative RNA demethylase activity"/>
    <property type="evidence" value="ECO:0007669"/>
    <property type="project" value="InterPro"/>
</dbReference>
<proteinExistence type="inferred from homology"/>
<keyword evidence="4" id="KW-0560">Oxidoreductase</keyword>
<dbReference type="InterPro" id="IPR036431">
    <property type="entry name" value="ARID_dom_sf"/>
</dbReference>
<reference evidence="8" key="1">
    <citation type="submission" date="2021-09" db="EMBL/GenBank/DDBJ databases">
        <authorList>
            <consortium name="AG Swart"/>
            <person name="Singh M."/>
            <person name="Singh A."/>
            <person name="Seah K."/>
            <person name="Emmerich C."/>
        </authorList>
    </citation>
    <scope>NUCLEOTIDE SEQUENCE</scope>
    <source>
        <strain evidence="8">ATCC30299</strain>
    </source>
</reference>
<evidence type="ECO:0000313" key="8">
    <source>
        <dbReference type="EMBL" id="CAG9313003.1"/>
    </source>
</evidence>
<dbReference type="GO" id="GO:0046872">
    <property type="term" value="F:metal ion binding"/>
    <property type="evidence" value="ECO:0007669"/>
    <property type="project" value="UniProtKB-KW"/>
</dbReference>
<dbReference type="SUPFAM" id="SSF51197">
    <property type="entry name" value="Clavaminate synthase-like"/>
    <property type="match status" value="1"/>
</dbReference>
<sequence length="1082" mass="124678">MKSFPKENLIIKLSNKVELFKGNSEPSHFFSPEQASSKINPNTSTPCICGCNSPMLMNKRNSNVIPSTPKENFLALLKGFLEESRMPKYNLKVIPDSNYDIYDLFHCILKVRKHFGRISWKAVGKVLDAQNSGRELRRSLRAFYKDYLAAFEKWIYEKGPVTVGCIGTQIVVTILKDFLPGCSSARKEAISPKETESALTCDTSHEEANDILPPEIVDLLEDLIKKVEEIKEKEENEDKTKANAVIEEEIAIEEVKIEEKPQKRPHEEEESQKCEEDVVFKQMKIEDHDSLPDIDAPISSPIFIIKKIEVSPEKVNKNIAKKHKIEENFEEKTDEKAEQVKEETKEEKKDIAKPKKAKNIEIVKEEKPESTPTSPKKESPKKQKAKKHEEIPVCNPMTSEFRTINPADIGYRTNFISRYLPIEMQENHKRQEELLDQDKEPKQVKAERESKAHFIRKKQSAVNIKRCCGVTYVKPTESKQEGVSEEFPPLPPLAFQVGTVDRLVPNEERPEYFALARELIKNLFENQGVVRVTVQQYYTETDLKRYVLGEMKDGDEVFVGDMRMMWRMLGKDNFVTIHLQMDEKSLLAPALPGQRGDVLLGFLVKKGLCGMRSVKRCLGLDELDTDPLNIYASQIRLELYLQKKAWKMATIKTRKLLCSFIYEFEAYIQRFLLDWNAAREKIYKNKSIEPMTGIYSWSKSCNCVLPQTHVTPTSNWTYSTAQPHSILHNCPVCKSNCTTVLSLYEKGLTEMMDSKNPPNWFYLINTRDSFSYDLHVKKTILEWNGKKILKREYFFRKNDLPSNYYDWEKWLEGDFVRVGAVSYQGAFTQEELLKLEERARETENDFRKGHFLQNTAQPSYGAGGSIKRTKFFFGTRYMWTALQLAERQSRVAAGVRVDVSDTPYWMRKEILEPLEDSGIIEKGFINSIAMNIYHDGKEGLAQHFDDAVRFKQPIYTVKLGSDARLSFGSQFYGYLNGAFCIPCPRGAVCVMEEFSYAANSAKHCVRPCDMSGRSITLILRQIHPFIMEEARRYDVEIDLPTWISTLSLEDNAVPYYKQKEMEARRLMHEDSEAGKKPATGGY</sequence>
<keyword evidence="3" id="KW-0223">Dioxygenase</keyword>
<dbReference type="InterPro" id="IPR032860">
    <property type="entry name" value="ALKBH5"/>
</dbReference>
<organism evidence="8 9">
    <name type="scientific">Blepharisma stoltei</name>
    <dbReference type="NCBI Taxonomy" id="1481888"/>
    <lineage>
        <taxon>Eukaryota</taxon>
        <taxon>Sar</taxon>
        <taxon>Alveolata</taxon>
        <taxon>Ciliophora</taxon>
        <taxon>Postciliodesmatophora</taxon>
        <taxon>Heterotrichea</taxon>
        <taxon>Heterotrichida</taxon>
        <taxon>Blepharismidae</taxon>
        <taxon>Blepharisma</taxon>
    </lineage>
</organism>
<dbReference type="InterPro" id="IPR037151">
    <property type="entry name" value="AlkB-like_sf"/>
</dbReference>
<dbReference type="InterPro" id="IPR001606">
    <property type="entry name" value="ARID_dom"/>
</dbReference>